<feature type="transmembrane region" description="Helical" evidence="1">
    <location>
        <begin position="141"/>
        <end position="161"/>
    </location>
</feature>
<comment type="caution">
    <text evidence="2">The sequence shown here is derived from an EMBL/GenBank/DDBJ whole genome shotgun (WGS) entry which is preliminary data.</text>
</comment>
<evidence type="ECO:0000256" key="1">
    <source>
        <dbReference type="SAM" id="Phobius"/>
    </source>
</evidence>
<dbReference type="OrthoDB" id="796197at2"/>
<accession>A0A4Y8SMV6</accession>
<sequence length="170" mass="19267">MNSIDEQLWSYIDGTCSPAEQQAIAQLIAQDEALRIQYNELLKLNEEFSTMELDEPSMAFTYNVMENIRTENAMQPLKATINKRIIWGIAAFFIITIAALLIFVLTSVNWNAGSAVAIDINIKMPQQLDASHIKSFFSGSVLKGFLFFDVVIGLFLLDTYLRKRQGIKQH</sequence>
<dbReference type="AlphaFoldDB" id="A0A4Y8SMV6"/>
<keyword evidence="1" id="KW-0472">Membrane</keyword>
<feature type="transmembrane region" description="Helical" evidence="1">
    <location>
        <begin position="85"/>
        <end position="105"/>
    </location>
</feature>
<protein>
    <recommendedName>
        <fullName evidence="4">Zf-HC2 domain-containing protein</fullName>
    </recommendedName>
</protein>
<keyword evidence="1" id="KW-0812">Transmembrane</keyword>
<dbReference type="Proteomes" id="UP000297540">
    <property type="component" value="Unassembled WGS sequence"/>
</dbReference>
<evidence type="ECO:0000313" key="2">
    <source>
        <dbReference type="EMBL" id="TFF40202.1"/>
    </source>
</evidence>
<dbReference type="RefSeq" id="WP_133226567.1">
    <property type="nucleotide sequence ID" value="NZ_SOZE01000002.1"/>
</dbReference>
<evidence type="ECO:0008006" key="4">
    <source>
        <dbReference type="Google" id="ProtNLM"/>
    </source>
</evidence>
<proteinExistence type="predicted"/>
<dbReference type="EMBL" id="SOZE01000002">
    <property type="protein sequence ID" value="TFF40202.1"/>
    <property type="molecule type" value="Genomic_DNA"/>
</dbReference>
<keyword evidence="1" id="KW-1133">Transmembrane helix</keyword>
<evidence type="ECO:0000313" key="3">
    <source>
        <dbReference type="Proteomes" id="UP000297540"/>
    </source>
</evidence>
<keyword evidence="3" id="KW-1185">Reference proteome</keyword>
<reference evidence="2 3" key="1">
    <citation type="journal article" date="2017" name="Int. J. Syst. Evol. Microbiol.">
        <title>Mucilaginibacterpsychrotolerans sp. nov., isolated from peatlands.</title>
        <authorList>
            <person name="Deng Y."/>
            <person name="Shen L."/>
            <person name="Xu B."/>
            <person name="Liu Y."/>
            <person name="Gu Z."/>
            <person name="Liu H."/>
            <person name="Zhou Y."/>
        </authorList>
    </citation>
    <scope>NUCLEOTIDE SEQUENCE [LARGE SCALE GENOMIC DNA]</scope>
    <source>
        <strain evidence="2 3">NH7-4</strain>
    </source>
</reference>
<name>A0A4Y8SMV6_9SPHI</name>
<gene>
    <name evidence="2" type="ORF">E2R66_02830</name>
</gene>
<organism evidence="2 3">
    <name type="scientific">Mucilaginibacter psychrotolerans</name>
    <dbReference type="NCBI Taxonomy" id="1524096"/>
    <lineage>
        <taxon>Bacteria</taxon>
        <taxon>Pseudomonadati</taxon>
        <taxon>Bacteroidota</taxon>
        <taxon>Sphingobacteriia</taxon>
        <taxon>Sphingobacteriales</taxon>
        <taxon>Sphingobacteriaceae</taxon>
        <taxon>Mucilaginibacter</taxon>
    </lineage>
</organism>